<reference evidence="6" key="1">
    <citation type="journal article" date="2020" name="Microb. Genom.">
        <title>Genetic diversity of clinical and environmental Mucorales isolates obtained from an investigation of mucormycosis cases among solid organ transplant recipients.</title>
        <authorList>
            <person name="Nguyen M.H."/>
            <person name="Kaul D."/>
            <person name="Muto C."/>
            <person name="Cheng S.J."/>
            <person name="Richter R.A."/>
            <person name="Bruno V.M."/>
            <person name="Liu G."/>
            <person name="Beyhan S."/>
            <person name="Sundermann A.J."/>
            <person name="Mounaud S."/>
            <person name="Pasculle A.W."/>
            <person name="Nierman W.C."/>
            <person name="Driscoll E."/>
            <person name="Cumbie R."/>
            <person name="Clancy C.J."/>
            <person name="Dupont C.L."/>
        </authorList>
    </citation>
    <scope>NUCLEOTIDE SEQUENCE</scope>
    <source>
        <strain evidence="6">GL16</strain>
    </source>
</reference>
<feature type="domain" description="DUF3835" evidence="5">
    <location>
        <begin position="614"/>
        <end position="698"/>
    </location>
</feature>
<feature type="compositionally biased region" description="Basic and acidic residues" evidence="4">
    <location>
        <begin position="350"/>
        <end position="436"/>
    </location>
</feature>
<keyword evidence="2" id="KW-0539">Nucleus</keyword>
<feature type="compositionally biased region" description="Acidic residues" evidence="4">
    <location>
        <begin position="202"/>
        <end position="211"/>
    </location>
</feature>
<comment type="caution">
    <text evidence="6">The sequence shown here is derived from an EMBL/GenBank/DDBJ whole genome shotgun (WGS) entry which is preliminary data.</text>
</comment>
<dbReference type="SUPFAM" id="SSF46579">
    <property type="entry name" value="Prefoldin"/>
    <property type="match status" value="1"/>
</dbReference>
<feature type="region of interest" description="Disordered" evidence="4">
    <location>
        <begin position="149"/>
        <end position="478"/>
    </location>
</feature>
<evidence type="ECO:0000256" key="1">
    <source>
        <dbReference type="ARBA" id="ARBA00004123"/>
    </source>
</evidence>
<feature type="compositionally biased region" description="Basic and acidic residues" evidence="4">
    <location>
        <begin position="226"/>
        <end position="235"/>
    </location>
</feature>
<dbReference type="GO" id="GO:0005634">
    <property type="term" value="C:nucleus"/>
    <property type="evidence" value="ECO:0007669"/>
    <property type="project" value="UniProtKB-SubCell"/>
</dbReference>
<dbReference type="InterPro" id="IPR009053">
    <property type="entry name" value="Prefoldin"/>
</dbReference>
<organism evidence="6 7">
    <name type="scientific">Rhizopus oryzae</name>
    <name type="common">Mucormycosis agent</name>
    <name type="synonym">Rhizopus arrhizus var. delemar</name>
    <dbReference type="NCBI Taxonomy" id="64495"/>
    <lineage>
        <taxon>Eukaryota</taxon>
        <taxon>Fungi</taxon>
        <taxon>Fungi incertae sedis</taxon>
        <taxon>Mucoromycota</taxon>
        <taxon>Mucoromycotina</taxon>
        <taxon>Mucoromycetes</taxon>
        <taxon>Mucorales</taxon>
        <taxon>Mucorineae</taxon>
        <taxon>Rhizopodaceae</taxon>
        <taxon>Rhizopus</taxon>
    </lineage>
</organism>
<dbReference type="GO" id="GO:0003714">
    <property type="term" value="F:transcription corepressor activity"/>
    <property type="evidence" value="ECO:0007669"/>
    <property type="project" value="TreeGrafter"/>
</dbReference>
<feature type="compositionally biased region" description="Basic and acidic residues" evidence="4">
    <location>
        <begin position="149"/>
        <end position="164"/>
    </location>
</feature>
<feature type="compositionally biased region" description="Basic residues" evidence="4">
    <location>
        <begin position="339"/>
        <end position="348"/>
    </location>
</feature>
<gene>
    <name evidence="6" type="ORF">G6F51_000756</name>
</gene>
<dbReference type="CDD" id="cd23159">
    <property type="entry name" value="Prefoldin_URI1"/>
    <property type="match status" value="1"/>
</dbReference>
<dbReference type="PANTHER" id="PTHR15111">
    <property type="entry name" value="RNA POLYMERASE II SUBUNIT 5-MEDIATING PROTEIN NNX3"/>
    <property type="match status" value="1"/>
</dbReference>
<feature type="compositionally biased region" description="Basic and acidic residues" evidence="4">
    <location>
        <begin position="303"/>
        <end position="315"/>
    </location>
</feature>
<dbReference type="NCBIfam" id="TIGR00293">
    <property type="entry name" value="prefoldin subunit alpha"/>
    <property type="match status" value="1"/>
</dbReference>
<evidence type="ECO:0000259" key="5">
    <source>
        <dbReference type="Pfam" id="PF12927"/>
    </source>
</evidence>
<dbReference type="OrthoDB" id="21413at2759"/>
<feature type="compositionally biased region" description="Acidic residues" evidence="4">
    <location>
        <begin position="236"/>
        <end position="248"/>
    </location>
</feature>
<feature type="compositionally biased region" description="Basic and acidic residues" evidence="4">
    <location>
        <begin position="187"/>
        <end position="201"/>
    </location>
</feature>
<comment type="similarity">
    <text evidence="3">Belongs to the RNA polymerase II subunit 5-mediating protein family.</text>
</comment>
<dbReference type="PANTHER" id="PTHR15111:SF0">
    <property type="entry name" value="UNCONVENTIONAL PREFOLDIN RPB5 INTERACTOR 1"/>
    <property type="match status" value="1"/>
</dbReference>
<dbReference type="GO" id="GO:0003682">
    <property type="term" value="F:chromatin binding"/>
    <property type="evidence" value="ECO:0007669"/>
    <property type="project" value="TreeGrafter"/>
</dbReference>
<dbReference type="InterPro" id="IPR052255">
    <property type="entry name" value="RNA_pol_II_subunit5-mediator"/>
</dbReference>
<dbReference type="Proteomes" id="UP000717996">
    <property type="component" value="Unassembled WGS sequence"/>
</dbReference>
<evidence type="ECO:0000256" key="3">
    <source>
        <dbReference type="ARBA" id="ARBA00038295"/>
    </source>
</evidence>
<protein>
    <recommendedName>
        <fullName evidence="5">DUF3835 domain-containing protein</fullName>
    </recommendedName>
</protein>
<dbReference type="EMBL" id="JAANIT010000048">
    <property type="protein sequence ID" value="KAG1553188.1"/>
    <property type="molecule type" value="Genomic_DNA"/>
</dbReference>
<dbReference type="GO" id="GO:0000122">
    <property type="term" value="P:negative regulation of transcription by RNA polymerase II"/>
    <property type="evidence" value="ECO:0007669"/>
    <property type="project" value="TreeGrafter"/>
</dbReference>
<dbReference type="Pfam" id="PF02996">
    <property type="entry name" value="Prefoldin"/>
    <property type="match status" value="1"/>
</dbReference>
<evidence type="ECO:0000256" key="2">
    <source>
        <dbReference type="ARBA" id="ARBA00023242"/>
    </source>
</evidence>
<name>A0A9P6YNG5_RHIOR</name>
<dbReference type="Gene3D" id="1.10.287.370">
    <property type="match status" value="1"/>
</dbReference>
<dbReference type="InterPro" id="IPR024325">
    <property type="entry name" value="DUF3835"/>
</dbReference>
<dbReference type="Pfam" id="PF12927">
    <property type="entry name" value="DUF3835"/>
    <property type="match status" value="1"/>
</dbReference>
<sequence length="704" mass="81589">MTSQINLFNDRLRQQLETLELEYQRWNNCKQDYDALEALLTTLPETTTKTAMIPMGKLAFMPGKLIHTNEILVLLGDQYYVERSAKQAIEILGRRKEHVNTNLNLVEAEINSVKAKSKALVDTGILSEAQFNEEGLPIMEIREEWPEEEGKVLQKVQTKVEEKTPSSTLPPSVQRARDMMNSQPAKDSGDENKALFDMLKELEEEEEEEEEKEKPRGQGKPWLRGLNEESDKEAESDNEDDERYDMELSENIFDKFDEENDEEFPLDGIVDQDDFTYHDQETQEEVYEKSTPSVLTKPKHKKIEPEIELEAKELKPAVQQKVAESVPPTDESIQQEKTPKKKMSKFKLMKQQERRKDAPVTKEEKRKPVKEEPVKEEPVKKEVKEEPVKEEPVKKEVKEEPVKKEVKEEIKEEPVKEEVKKAKDEKESTQEKELPKKKVSKFKLMKQQERKQDTQKPSVESSIKEVKEEQPSDEEKEVRKAVRKVTWDAHATVIEHENHDAPSVLSKVSSYSEPVKNEGSMPTKIRSASSILQVIRQTQEDDYPSLDDDDYGTQTVDLNELIRLARENQEPFYRPADGSMIPIPKQMEEEQQQQQGGIIIAKKSKLDNKIMKGSVMERESVSVDVDKLEEDMDLKEITSRYHAKRQQILAATGSLSFESKPEIEVFDEELPLPSKQLQEEEEEEEIPKKVSRFKAARLRMKENQ</sequence>
<evidence type="ECO:0000313" key="6">
    <source>
        <dbReference type="EMBL" id="KAG1553188.1"/>
    </source>
</evidence>
<evidence type="ECO:0000313" key="7">
    <source>
        <dbReference type="Proteomes" id="UP000717996"/>
    </source>
</evidence>
<dbReference type="AlphaFoldDB" id="A0A9P6YNG5"/>
<comment type="subcellular location">
    <subcellularLocation>
        <location evidence="1">Nucleus</location>
    </subcellularLocation>
</comment>
<feature type="compositionally biased region" description="Acidic residues" evidence="4">
    <location>
        <begin position="256"/>
        <end position="274"/>
    </location>
</feature>
<dbReference type="GO" id="GO:0019212">
    <property type="term" value="F:phosphatase inhibitor activity"/>
    <property type="evidence" value="ECO:0007669"/>
    <property type="project" value="TreeGrafter"/>
</dbReference>
<evidence type="ECO:0000256" key="4">
    <source>
        <dbReference type="SAM" id="MobiDB-lite"/>
    </source>
</evidence>
<accession>A0A9P6YNG5</accession>
<proteinExistence type="inferred from homology"/>
<dbReference type="InterPro" id="IPR004127">
    <property type="entry name" value="Prefoldin_subunit_alpha"/>
</dbReference>